<evidence type="ECO:0000256" key="9">
    <source>
        <dbReference type="PIRSR" id="PIRSR602401-1"/>
    </source>
</evidence>
<dbReference type="InterPro" id="IPR017972">
    <property type="entry name" value="Cyt_P450_CS"/>
</dbReference>
<dbReference type="InterPro" id="IPR001128">
    <property type="entry name" value="Cyt_P450"/>
</dbReference>
<name>R7RVS1_STEHR</name>
<keyword evidence="11" id="KW-0472">Membrane</keyword>
<dbReference type="RefSeq" id="XP_007311582.1">
    <property type="nucleotide sequence ID" value="XM_007311520.1"/>
</dbReference>
<keyword evidence="4 9" id="KW-0349">Heme</keyword>
<dbReference type="OMA" id="RWHIAYM"/>
<evidence type="ECO:0000313" key="13">
    <source>
        <dbReference type="Proteomes" id="UP000053927"/>
    </source>
</evidence>
<organism evidence="12 13">
    <name type="scientific">Stereum hirsutum (strain FP-91666)</name>
    <name type="common">White-rot fungus</name>
    <dbReference type="NCBI Taxonomy" id="721885"/>
    <lineage>
        <taxon>Eukaryota</taxon>
        <taxon>Fungi</taxon>
        <taxon>Dikarya</taxon>
        <taxon>Basidiomycota</taxon>
        <taxon>Agaricomycotina</taxon>
        <taxon>Agaricomycetes</taxon>
        <taxon>Russulales</taxon>
        <taxon>Stereaceae</taxon>
        <taxon>Stereum</taxon>
    </lineage>
</organism>
<keyword evidence="6 10" id="KW-0560">Oxidoreductase</keyword>
<evidence type="ECO:0000256" key="2">
    <source>
        <dbReference type="ARBA" id="ARBA00005179"/>
    </source>
</evidence>
<dbReference type="Proteomes" id="UP000053927">
    <property type="component" value="Unassembled WGS sequence"/>
</dbReference>
<dbReference type="SUPFAM" id="SSF48264">
    <property type="entry name" value="Cytochrome P450"/>
    <property type="match status" value="1"/>
</dbReference>
<dbReference type="Gene3D" id="1.10.630.10">
    <property type="entry name" value="Cytochrome P450"/>
    <property type="match status" value="1"/>
</dbReference>
<feature type="binding site" description="axial binding residue" evidence="9">
    <location>
        <position position="464"/>
    </location>
    <ligand>
        <name>heme</name>
        <dbReference type="ChEBI" id="CHEBI:30413"/>
    </ligand>
    <ligandPart>
        <name>Fe</name>
        <dbReference type="ChEBI" id="CHEBI:18248"/>
    </ligandPart>
</feature>
<dbReference type="PROSITE" id="PS00086">
    <property type="entry name" value="CYTOCHROME_P450"/>
    <property type="match status" value="1"/>
</dbReference>
<keyword evidence="5 9" id="KW-0479">Metal-binding</keyword>
<dbReference type="Pfam" id="PF00067">
    <property type="entry name" value="p450"/>
    <property type="match status" value="2"/>
</dbReference>
<keyword evidence="11" id="KW-0812">Transmembrane</keyword>
<keyword evidence="13" id="KW-1185">Reference proteome</keyword>
<dbReference type="GO" id="GO:0004497">
    <property type="term" value="F:monooxygenase activity"/>
    <property type="evidence" value="ECO:0007669"/>
    <property type="project" value="UniProtKB-KW"/>
</dbReference>
<evidence type="ECO:0000256" key="7">
    <source>
        <dbReference type="ARBA" id="ARBA00023004"/>
    </source>
</evidence>
<dbReference type="CDD" id="cd11065">
    <property type="entry name" value="CYP64-like"/>
    <property type="match status" value="1"/>
</dbReference>
<sequence length="546" mass="61598">MAITDLKYHLLLLVFILSAYICLRGLLYRRRNCSGIPYPPGPPPRFLIGNLLDVPKDRPHLAFAEWSRLYNSDIVSYHVPGSHTIIINSAKAAKVLFDQRSSIYSDKPHNEMVNIAGWDYNIAFMPYSDAWRAHRRIIHQHFRPDAVGDYYPLLISRNKTLLRDLHGQPDNLIELLKHHAGSLPLKLAYDYEVGMRGDPLIQKVEESMAVLAQIMIPGRFLVNSYPFLRRMPEWLPGVSGFKAYARNCNDLNESIKNDLFEQTKAAMASGAAPSSLLTKILRKNEKGELGEYVIKRSVAMIHIAAADTSMAALTGAMMALVNHPYVQSRAQAEIDVVIGRDRLPNFSDKDELPYISAICREVMRWRLVTPLAVDHAAAQDDVYDGYFIPKGIYTVHVSAYFHGKFWIFVPEIGSTVVGNAWAMLNDSEFYPEPERFNPERFITPEGELNDDEVLASFGFGRRICPGRYLANTTLWLGVASILSVFDIVKSKDEAGNEIEVTTEWVDSGISSRKNVSHPMPFECSVRPRDAKAVELVKSLNAREPDT</sequence>
<evidence type="ECO:0000256" key="5">
    <source>
        <dbReference type="ARBA" id="ARBA00022723"/>
    </source>
</evidence>
<evidence type="ECO:0000313" key="12">
    <source>
        <dbReference type="EMBL" id="EIM79276.1"/>
    </source>
</evidence>
<proteinExistence type="inferred from homology"/>
<comment type="pathway">
    <text evidence="2">Secondary metabolite biosynthesis.</text>
</comment>
<keyword evidence="8 10" id="KW-0503">Monooxygenase</keyword>
<protein>
    <submittedName>
        <fullName evidence="12">Cytochrome P450</fullName>
    </submittedName>
</protein>
<evidence type="ECO:0000256" key="3">
    <source>
        <dbReference type="ARBA" id="ARBA00010617"/>
    </source>
</evidence>
<evidence type="ECO:0000256" key="8">
    <source>
        <dbReference type="ARBA" id="ARBA00023033"/>
    </source>
</evidence>
<evidence type="ECO:0000256" key="10">
    <source>
        <dbReference type="RuleBase" id="RU000461"/>
    </source>
</evidence>
<accession>R7RVS1</accession>
<dbReference type="OrthoDB" id="2789670at2759"/>
<dbReference type="EMBL" id="JH687406">
    <property type="protein sequence ID" value="EIM79276.1"/>
    <property type="molecule type" value="Genomic_DNA"/>
</dbReference>
<comment type="similarity">
    <text evidence="3 10">Belongs to the cytochrome P450 family.</text>
</comment>
<dbReference type="eggNOG" id="KOG0156">
    <property type="taxonomic scope" value="Eukaryota"/>
</dbReference>
<keyword evidence="11" id="KW-1133">Transmembrane helix</keyword>
<dbReference type="InterPro" id="IPR050364">
    <property type="entry name" value="Cytochrome_P450_fung"/>
</dbReference>
<feature type="transmembrane region" description="Helical" evidence="11">
    <location>
        <begin position="6"/>
        <end position="27"/>
    </location>
</feature>
<keyword evidence="7 9" id="KW-0408">Iron</keyword>
<dbReference type="GO" id="GO:0005506">
    <property type="term" value="F:iron ion binding"/>
    <property type="evidence" value="ECO:0007669"/>
    <property type="project" value="InterPro"/>
</dbReference>
<dbReference type="GeneID" id="18795952"/>
<evidence type="ECO:0000256" key="4">
    <source>
        <dbReference type="ARBA" id="ARBA00022617"/>
    </source>
</evidence>
<gene>
    <name evidence="12" type="ORF">STEHIDRAFT_116625</name>
</gene>
<dbReference type="InterPro" id="IPR036396">
    <property type="entry name" value="Cyt_P450_sf"/>
</dbReference>
<dbReference type="GO" id="GO:0020037">
    <property type="term" value="F:heme binding"/>
    <property type="evidence" value="ECO:0007669"/>
    <property type="project" value="InterPro"/>
</dbReference>
<dbReference type="KEGG" id="shs:STEHIDRAFT_116625"/>
<dbReference type="PRINTS" id="PR00463">
    <property type="entry name" value="EP450I"/>
</dbReference>
<evidence type="ECO:0000256" key="1">
    <source>
        <dbReference type="ARBA" id="ARBA00001971"/>
    </source>
</evidence>
<dbReference type="PANTHER" id="PTHR46300:SF7">
    <property type="entry name" value="P450, PUTATIVE (EUROFUNG)-RELATED"/>
    <property type="match status" value="1"/>
</dbReference>
<comment type="cofactor">
    <cofactor evidence="1 9">
        <name>heme</name>
        <dbReference type="ChEBI" id="CHEBI:30413"/>
    </cofactor>
</comment>
<dbReference type="AlphaFoldDB" id="R7RVS1"/>
<reference evidence="13" key="1">
    <citation type="journal article" date="2012" name="Science">
        <title>The Paleozoic origin of enzymatic lignin decomposition reconstructed from 31 fungal genomes.</title>
        <authorList>
            <person name="Floudas D."/>
            <person name="Binder M."/>
            <person name="Riley R."/>
            <person name="Barry K."/>
            <person name="Blanchette R.A."/>
            <person name="Henrissat B."/>
            <person name="Martinez A.T."/>
            <person name="Otillar R."/>
            <person name="Spatafora J.W."/>
            <person name="Yadav J.S."/>
            <person name="Aerts A."/>
            <person name="Benoit I."/>
            <person name="Boyd A."/>
            <person name="Carlson A."/>
            <person name="Copeland A."/>
            <person name="Coutinho P.M."/>
            <person name="de Vries R.P."/>
            <person name="Ferreira P."/>
            <person name="Findley K."/>
            <person name="Foster B."/>
            <person name="Gaskell J."/>
            <person name="Glotzer D."/>
            <person name="Gorecki P."/>
            <person name="Heitman J."/>
            <person name="Hesse C."/>
            <person name="Hori C."/>
            <person name="Igarashi K."/>
            <person name="Jurgens J.A."/>
            <person name="Kallen N."/>
            <person name="Kersten P."/>
            <person name="Kohler A."/>
            <person name="Kuees U."/>
            <person name="Kumar T.K.A."/>
            <person name="Kuo A."/>
            <person name="LaButti K."/>
            <person name="Larrondo L.F."/>
            <person name="Lindquist E."/>
            <person name="Ling A."/>
            <person name="Lombard V."/>
            <person name="Lucas S."/>
            <person name="Lundell T."/>
            <person name="Martin R."/>
            <person name="McLaughlin D.J."/>
            <person name="Morgenstern I."/>
            <person name="Morin E."/>
            <person name="Murat C."/>
            <person name="Nagy L.G."/>
            <person name="Nolan M."/>
            <person name="Ohm R.A."/>
            <person name="Patyshakuliyeva A."/>
            <person name="Rokas A."/>
            <person name="Ruiz-Duenas F.J."/>
            <person name="Sabat G."/>
            <person name="Salamov A."/>
            <person name="Samejima M."/>
            <person name="Schmutz J."/>
            <person name="Slot J.C."/>
            <person name="St John F."/>
            <person name="Stenlid J."/>
            <person name="Sun H."/>
            <person name="Sun S."/>
            <person name="Syed K."/>
            <person name="Tsang A."/>
            <person name="Wiebenga A."/>
            <person name="Young D."/>
            <person name="Pisabarro A."/>
            <person name="Eastwood D.C."/>
            <person name="Martin F."/>
            <person name="Cullen D."/>
            <person name="Grigoriev I.V."/>
            <person name="Hibbett D.S."/>
        </authorList>
    </citation>
    <scope>NUCLEOTIDE SEQUENCE [LARGE SCALE GENOMIC DNA]</scope>
    <source>
        <strain evidence="13">FP-91666</strain>
    </source>
</reference>
<dbReference type="GO" id="GO:0016705">
    <property type="term" value="F:oxidoreductase activity, acting on paired donors, with incorporation or reduction of molecular oxygen"/>
    <property type="evidence" value="ECO:0007669"/>
    <property type="project" value="InterPro"/>
</dbReference>
<evidence type="ECO:0000256" key="6">
    <source>
        <dbReference type="ARBA" id="ARBA00023002"/>
    </source>
</evidence>
<dbReference type="InterPro" id="IPR002401">
    <property type="entry name" value="Cyt_P450_E_grp-I"/>
</dbReference>
<evidence type="ECO:0000256" key="11">
    <source>
        <dbReference type="SAM" id="Phobius"/>
    </source>
</evidence>
<dbReference type="PANTHER" id="PTHR46300">
    <property type="entry name" value="P450, PUTATIVE (EUROFUNG)-RELATED-RELATED"/>
    <property type="match status" value="1"/>
</dbReference>